<reference evidence="9 10" key="1">
    <citation type="submission" date="2024-07" db="EMBL/GenBank/DDBJ databases">
        <title>Uliginosibacterium flavum JJ3220;KACC:17644.</title>
        <authorList>
            <person name="Kim M.K."/>
        </authorList>
    </citation>
    <scope>NUCLEOTIDE SEQUENCE [LARGE SCALE GENOMIC DNA]</scope>
    <source>
        <strain evidence="9 10">KACC:17644</strain>
    </source>
</reference>
<dbReference type="RefSeq" id="WP_354602517.1">
    <property type="nucleotide sequence ID" value="NZ_JBEWZI010000027.1"/>
</dbReference>
<keyword evidence="5" id="KW-0534">Nitrate assimilation</keyword>
<evidence type="ECO:0000313" key="10">
    <source>
        <dbReference type="Proteomes" id="UP001549691"/>
    </source>
</evidence>
<evidence type="ECO:0000259" key="8">
    <source>
        <dbReference type="PROSITE" id="PS50850"/>
    </source>
</evidence>
<evidence type="ECO:0000256" key="1">
    <source>
        <dbReference type="ARBA" id="ARBA00004141"/>
    </source>
</evidence>
<keyword evidence="10" id="KW-1185">Reference proteome</keyword>
<protein>
    <submittedName>
        <fullName evidence="9">MFS transporter</fullName>
    </submittedName>
</protein>
<evidence type="ECO:0000256" key="6">
    <source>
        <dbReference type="ARBA" id="ARBA00023136"/>
    </source>
</evidence>
<evidence type="ECO:0000256" key="2">
    <source>
        <dbReference type="ARBA" id="ARBA00008432"/>
    </source>
</evidence>
<dbReference type="InterPro" id="IPR020846">
    <property type="entry name" value="MFS_dom"/>
</dbReference>
<organism evidence="9 10">
    <name type="scientific">Uliginosibacterium flavum</name>
    <dbReference type="NCBI Taxonomy" id="1396831"/>
    <lineage>
        <taxon>Bacteria</taxon>
        <taxon>Pseudomonadati</taxon>
        <taxon>Pseudomonadota</taxon>
        <taxon>Betaproteobacteria</taxon>
        <taxon>Rhodocyclales</taxon>
        <taxon>Zoogloeaceae</taxon>
        <taxon>Uliginosibacterium</taxon>
    </lineage>
</organism>
<keyword evidence="6 7" id="KW-0472">Membrane</keyword>
<evidence type="ECO:0000256" key="4">
    <source>
        <dbReference type="ARBA" id="ARBA00022989"/>
    </source>
</evidence>
<evidence type="ECO:0000256" key="3">
    <source>
        <dbReference type="ARBA" id="ARBA00022692"/>
    </source>
</evidence>
<keyword evidence="4 7" id="KW-1133">Transmembrane helix</keyword>
<dbReference type="EMBL" id="JBEWZI010000027">
    <property type="protein sequence ID" value="MET7016059.1"/>
    <property type="molecule type" value="Genomic_DNA"/>
</dbReference>
<dbReference type="InterPro" id="IPR036259">
    <property type="entry name" value="MFS_trans_sf"/>
</dbReference>
<dbReference type="PANTHER" id="PTHR23515">
    <property type="entry name" value="HIGH-AFFINITY NITRATE TRANSPORTER 2.3"/>
    <property type="match status" value="1"/>
</dbReference>
<feature type="transmembrane region" description="Helical" evidence="7">
    <location>
        <begin position="99"/>
        <end position="121"/>
    </location>
</feature>
<dbReference type="Gene3D" id="1.20.1250.20">
    <property type="entry name" value="MFS general substrate transporter like domains"/>
    <property type="match status" value="1"/>
</dbReference>
<dbReference type="PROSITE" id="PS50850">
    <property type="entry name" value="MFS"/>
    <property type="match status" value="1"/>
</dbReference>
<proteinExistence type="inferred from homology"/>
<dbReference type="SUPFAM" id="SSF103473">
    <property type="entry name" value="MFS general substrate transporter"/>
    <property type="match status" value="1"/>
</dbReference>
<evidence type="ECO:0000313" key="9">
    <source>
        <dbReference type="EMBL" id="MET7016059.1"/>
    </source>
</evidence>
<feature type="transmembrane region" description="Helical" evidence="7">
    <location>
        <begin position="45"/>
        <end position="67"/>
    </location>
</feature>
<feature type="domain" description="Major facilitator superfamily (MFS) profile" evidence="8">
    <location>
        <begin position="8"/>
        <end position="227"/>
    </location>
</feature>
<comment type="subcellular location">
    <subcellularLocation>
        <location evidence="1">Membrane</location>
        <topology evidence="1">Multi-pass membrane protein</topology>
    </subcellularLocation>
</comment>
<accession>A0ABV2TQ43</accession>
<comment type="similarity">
    <text evidence="2">Belongs to the major facilitator superfamily. Nitrate/nitrite porter (TC 2.A.1.8) family.</text>
</comment>
<comment type="caution">
    <text evidence="9">The sequence shown here is derived from an EMBL/GenBank/DDBJ whole genome shotgun (WGS) entry which is preliminary data.</text>
</comment>
<evidence type="ECO:0000256" key="7">
    <source>
        <dbReference type="SAM" id="Phobius"/>
    </source>
</evidence>
<dbReference type="InterPro" id="IPR044772">
    <property type="entry name" value="NO3_transporter"/>
</dbReference>
<sequence length="227" mass="24539">MPKRNALRVLASSTVAFTVCFAVWMMFAVLGIPLAAQLGLNETEFGLLAATPVLTGSLVRILLGVWTDRFGGRVVLFCLMLATVLPIWLIAYATHYWHFLVLGLFVGLAGGAFSVGTPYVARWFSRDRQGLAMGIFGAGNSGSALTKFVAPGIIAAWGWQALPKVYATVMLLTAALFWFFPPAIRLTSVRIEQLYGISCACLPTPECCAIASITRLSLAAMWLWPCG</sequence>
<evidence type="ECO:0000256" key="5">
    <source>
        <dbReference type="ARBA" id="ARBA00023063"/>
    </source>
</evidence>
<feature type="transmembrane region" description="Helical" evidence="7">
    <location>
        <begin position="133"/>
        <end position="159"/>
    </location>
</feature>
<keyword evidence="3 7" id="KW-0812">Transmembrane</keyword>
<dbReference type="InterPro" id="IPR011701">
    <property type="entry name" value="MFS"/>
</dbReference>
<gene>
    <name evidence="9" type="ORF">ABXR19_17880</name>
</gene>
<feature type="transmembrane region" description="Helical" evidence="7">
    <location>
        <begin position="7"/>
        <end position="33"/>
    </location>
</feature>
<feature type="transmembrane region" description="Helical" evidence="7">
    <location>
        <begin position="74"/>
        <end position="93"/>
    </location>
</feature>
<name>A0ABV2TQ43_9RHOO</name>
<feature type="transmembrane region" description="Helical" evidence="7">
    <location>
        <begin position="165"/>
        <end position="184"/>
    </location>
</feature>
<dbReference type="Proteomes" id="UP001549691">
    <property type="component" value="Unassembled WGS sequence"/>
</dbReference>
<dbReference type="Pfam" id="PF07690">
    <property type="entry name" value="MFS_1"/>
    <property type="match status" value="1"/>
</dbReference>